<reference evidence="2 3" key="1">
    <citation type="submission" date="2017-05" db="EMBL/GenBank/DDBJ databases">
        <title>Functional genome analysis of Paenibacillus pasadenensis strain R16: insights on endophytic life style and antifungal activity.</title>
        <authorList>
            <person name="Passera A."/>
            <person name="Marcolungo L."/>
            <person name="Casati P."/>
            <person name="Brasca M."/>
            <person name="Quaglino F."/>
            <person name="Delledonne M."/>
        </authorList>
    </citation>
    <scope>NUCLEOTIDE SEQUENCE [LARGE SCALE GENOMIC DNA]</scope>
    <source>
        <strain evidence="2 3">R16</strain>
    </source>
</reference>
<name>A0A2N5N684_9BACL</name>
<dbReference type="Proteomes" id="UP000234789">
    <property type="component" value="Unassembled WGS sequence"/>
</dbReference>
<evidence type="ECO:0000313" key="2">
    <source>
        <dbReference type="EMBL" id="PLT45864.1"/>
    </source>
</evidence>
<organism evidence="2 3">
    <name type="scientific">Paenibacillus pasadenensis</name>
    <dbReference type="NCBI Taxonomy" id="217090"/>
    <lineage>
        <taxon>Bacteria</taxon>
        <taxon>Bacillati</taxon>
        <taxon>Bacillota</taxon>
        <taxon>Bacilli</taxon>
        <taxon>Bacillales</taxon>
        <taxon>Paenibacillaceae</taxon>
        <taxon>Paenibacillus</taxon>
    </lineage>
</organism>
<protein>
    <submittedName>
        <fullName evidence="2">Uncharacterized protein</fullName>
    </submittedName>
</protein>
<evidence type="ECO:0000256" key="1">
    <source>
        <dbReference type="SAM" id="MobiDB-lite"/>
    </source>
</evidence>
<evidence type="ECO:0000313" key="3">
    <source>
        <dbReference type="Proteomes" id="UP000234789"/>
    </source>
</evidence>
<dbReference type="EMBL" id="NFEZ01000004">
    <property type="protein sequence ID" value="PLT45864.1"/>
    <property type="molecule type" value="Genomic_DNA"/>
</dbReference>
<proteinExistence type="predicted"/>
<dbReference type="AlphaFoldDB" id="A0A2N5N684"/>
<gene>
    <name evidence="2" type="ORF">B8V81_4295</name>
</gene>
<keyword evidence="3" id="KW-1185">Reference proteome</keyword>
<feature type="region of interest" description="Disordered" evidence="1">
    <location>
        <begin position="1"/>
        <end position="22"/>
    </location>
</feature>
<accession>A0A2N5N684</accession>
<comment type="caution">
    <text evidence="2">The sequence shown here is derived from an EMBL/GenBank/DDBJ whole genome shotgun (WGS) entry which is preliminary data.</text>
</comment>
<sequence length="77" mass="8290">MPSELPSPEYAGEAKLMDKAKRSETMPFEEAAAVLLEDGWPPNRRSGNPGIRLPVESEKGSARAAVRLSLARFPAPG</sequence>